<proteinExistence type="predicted"/>
<organism evidence="1">
    <name type="scientific">uncultured Acetobacteraceae bacterium</name>
    <dbReference type="NCBI Taxonomy" id="169975"/>
    <lineage>
        <taxon>Bacteria</taxon>
        <taxon>Pseudomonadati</taxon>
        <taxon>Pseudomonadota</taxon>
        <taxon>Alphaproteobacteria</taxon>
        <taxon>Acetobacterales</taxon>
        <taxon>Acetobacteraceae</taxon>
        <taxon>environmental samples</taxon>
    </lineage>
</organism>
<gene>
    <name evidence="1" type="ORF">AVDCRST_MAG08-2310</name>
</gene>
<name>A0A6J4INL7_9PROT</name>
<dbReference type="EMBL" id="CADCTG010000180">
    <property type="protein sequence ID" value="CAA9255156.1"/>
    <property type="molecule type" value="Genomic_DNA"/>
</dbReference>
<sequence>MCPSGRARQEKEAFRCRWSNRATPDELPSFTIFHREPA</sequence>
<reference evidence="1" key="1">
    <citation type="submission" date="2020-02" db="EMBL/GenBank/DDBJ databases">
        <authorList>
            <person name="Meier V. D."/>
        </authorList>
    </citation>
    <scope>NUCLEOTIDE SEQUENCE</scope>
    <source>
        <strain evidence="1">AVDCRST_MAG08</strain>
    </source>
</reference>
<protein>
    <submittedName>
        <fullName evidence="1">Uncharacterized protein</fullName>
    </submittedName>
</protein>
<evidence type="ECO:0000313" key="1">
    <source>
        <dbReference type="EMBL" id="CAA9255156.1"/>
    </source>
</evidence>
<dbReference type="AlphaFoldDB" id="A0A6J4INL7"/>
<accession>A0A6J4INL7</accession>